<evidence type="ECO:0000256" key="12">
    <source>
        <dbReference type="SAM" id="Phobius"/>
    </source>
</evidence>
<dbReference type="PRINTS" id="PR00169">
    <property type="entry name" value="KCHANNEL"/>
</dbReference>
<dbReference type="GO" id="GO:0001508">
    <property type="term" value="P:action potential"/>
    <property type="evidence" value="ECO:0007669"/>
    <property type="project" value="TreeGrafter"/>
</dbReference>
<dbReference type="PANTHER" id="PTHR11537:SF254">
    <property type="entry name" value="POTASSIUM VOLTAGE-GATED CHANNEL PROTEIN SHAB"/>
    <property type="match status" value="1"/>
</dbReference>
<feature type="transmembrane region" description="Helical" evidence="12">
    <location>
        <begin position="110"/>
        <end position="129"/>
    </location>
</feature>
<dbReference type="OrthoDB" id="296522at2759"/>
<keyword evidence="11" id="KW-0407">Ion channel</keyword>
<keyword evidence="2" id="KW-0813">Transport</keyword>
<evidence type="ECO:0000256" key="1">
    <source>
        <dbReference type="ARBA" id="ARBA00004141"/>
    </source>
</evidence>
<evidence type="ECO:0000256" key="10">
    <source>
        <dbReference type="ARBA" id="ARBA00023136"/>
    </source>
</evidence>
<feature type="transmembrane region" description="Helical" evidence="12">
    <location>
        <begin position="172"/>
        <end position="191"/>
    </location>
</feature>
<dbReference type="InterPro" id="IPR005821">
    <property type="entry name" value="Ion_trans_dom"/>
</dbReference>
<dbReference type="PANTHER" id="PTHR11537">
    <property type="entry name" value="VOLTAGE-GATED POTASSIUM CHANNEL"/>
    <property type="match status" value="1"/>
</dbReference>
<dbReference type="Gene3D" id="1.10.287.70">
    <property type="match status" value="1"/>
</dbReference>
<evidence type="ECO:0000256" key="9">
    <source>
        <dbReference type="ARBA" id="ARBA00023065"/>
    </source>
</evidence>
<keyword evidence="4 12" id="KW-0812">Transmembrane</keyword>
<feature type="transmembrane region" description="Helical" evidence="12">
    <location>
        <begin position="6"/>
        <end position="26"/>
    </location>
</feature>
<dbReference type="GO" id="GO:0008076">
    <property type="term" value="C:voltage-gated potassium channel complex"/>
    <property type="evidence" value="ECO:0007669"/>
    <property type="project" value="InterPro"/>
</dbReference>
<feature type="transmembrane region" description="Helical" evidence="12">
    <location>
        <begin position="141"/>
        <end position="160"/>
    </location>
</feature>
<evidence type="ECO:0000256" key="3">
    <source>
        <dbReference type="ARBA" id="ARBA00022538"/>
    </source>
</evidence>
<keyword evidence="9" id="KW-0406">Ion transport</keyword>
<evidence type="ECO:0000256" key="8">
    <source>
        <dbReference type="ARBA" id="ARBA00022989"/>
    </source>
</evidence>
<evidence type="ECO:0000256" key="6">
    <source>
        <dbReference type="ARBA" id="ARBA00022882"/>
    </source>
</evidence>
<dbReference type="Pfam" id="PF00520">
    <property type="entry name" value="Ion_trans"/>
    <property type="match status" value="1"/>
</dbReference>
<keyword evidence="5" id="KW-0631">Potassium channel</keyword>
<keyword evidence="10 12" id="KW-0472">Membrane</keyword>
<evidence type="ECO:0000256" key="7">
    <source>
        <dbReference type="ARBA" id="ARBA00022958"/>
    </source>
</evidence>
<evidence type="ECO:0000313" key="15">
    <source>
        <dbReference type="Proteomes" id="UP000242188"/>
    </source>
</evidence>
<dbReference type="SUPFAM" id="SSF81324">
    <property type="entry name" value="Voltage-gated potassium channels"/>
    <property type="match status" value="1"/>
</dbReference>
<dbReference type="Gene3D" id="1.20.120.350">
    <property type="entry name" value="Voltage-gated potassium channels. Chain C"/>
    <property type="match status" value="1"/>
</dbReference>
<dbReference type="InterPro" id="IPR028325">
    <property type="entry name" value="VG_K_chnl"/>
</dbReference>
<keyword evidence="8 12" id="KW-1133">Transmembrane helix</keyword>
<feature type="transmembrane region" description="Helical" evidence="12">
    <location>
        <begin position="38"/>
        <end position="56"/>
    </location>
</feature>
<dbReference type="GO" id="GO:0005249">
    <property type="term" value="F:voltage-gated potassium channel activity"/>
    <property type="evidence" value="ECO:0007669"/>
    <property type="project" value="InterPro"/>
</dbReference>
<protein>
    <submittedName>
        <fullName evidence="14">Potassium voltage-gated channel subfamily B member 2</fullName>
    </submittedName>
</protein>
<name>A0A210Q1S2_MIZYE</name>
<gene>
    <name evidence="14" type="ORF">KP79_PYT15770</name>
</gene>
<comment type="subcellular location">
    <subcellularLocation>
        <location evidence="1">Membrane</location>
        <topology evidence="1">Multi-pass membrane protein</topology>
    </subcellularLocation>
</comment>
<evidence type="ECO:0000256" key="4">
    <source>
        <dbReference type="ARBA" id="ARBA00022692"/>
    </source>
</evidence>
<evidence type="ECO:0000256" key="11">
    <source>
        <dbReference type="ARBA" id="ARBA00023303"/>
    </source>
</evidence>
<evidence type="ECO:0000256" key="2">
    <source>
        <dbReference type="ARBA" id="ARBA00022448"/>
    </source>
</evidence>
<feature type="domain" description="Ion transport" evidence="13">
    <location>
        <begin position="5"/>
        <end position="200"/>
    </location>
</feature>
<reference evidence="14 15" key="1">
    <citation type="journal article" date="2017" name="Nat. Ecol. Evol.">
        <title>Scallop genome provides insights into evolution of bilaterian karyotype and development.</title>
        <authorList>
            <person name="Wang S."/>
            <person name="Zhang J."/>
            <person name="Jiao W."/>
            <person name="Li J."/>
            <person name="Xun X."/>
            <person name="Sun Y."/>
            <person name="Guo X."/>
            <person name="Huan P."/>
            <person name="Dong B."/>
            <person name="Zhang L."/>
            <person name="Hu X."/>
            <person name="Sun X."/>
            <person name="Wang J."/>
            <person name="Zhao C."/>
            <person name="Wang Y."/>
            <person name="Wang D."/>
            <person name="Huang X."/>
            <person name="Wang R."/>
            <person name="Lv J."/>
            <person name="Li Y."/>
            <person name="Zhang Z."/>
            <person name="Liu B."/>
            <person name="Lu W."/>
            <person name="Hui Y."/>
            <person name="Liang J."/>
            <person name="Zhou Z."/>
            <person name="Hou R."/>
            <person name="Li X."/>
            <person name="Liu Y."/>
            <person name="Li H."/>
            <person name="Ning X."/>
            <person name="Lin Y."/>
            <person name="Zhao L."/>
            <person name="Xing Q."/>
            <person name="Dou J."/>
            <person name="Li Y."/>
            <person name="Mao J."/>
            <person name="Guo H."/>
            <person name="Dou H."/>
            <person name="Li T."/>
            <person name="Mu C."/>
            <person name="Jiang W."/>
            <person name="Fu Q."/>
            <person name="Fu X."/>
            <person name="Miao Y."/>
            <person name="Liu J."/>
            <person name="Yu Q."/>
            <person name="Li R."/>
            <person name="Liao H."/>
            <person name="Li X."/>
            <person name="Kong Y."/>
            <person name="Jiang Z."/>
            <person name="Chourrout D."/>
            <person name="Li R."/>
            <person name="Bao Z."/>
        </authorList>
    </citation>
    <scope>NUCLEOTIDE SEQUENCE [LARGE SCALE GENOMIC DNA]</scope>
    <source>
        <strain evidence="14 15">PY_sf001</strain>
    </source>
</reference>
<keyword evidence="3" id="KW-0633">Potassium transport</keyword>
<keyword evidence="15" id="KW-1185">Reference proteome</keyword>
<dbReference type="EMBL" id="NEDP02005239">
    <property type="protein sequence ID" value="OWF42691.1"/>
    <property type="molecule type" value="Genomic_DNA"/>
</dbReference>
<dbReference type="STRING" id="6573.A0A210Q1S2"/>
<evidence type="ECO:0000313" key="14">
    <source>
        <dbReference type="EMBL" id="OWF42691.1"/>
    </source>
</evidence>
<dbReference type="InterPro" id="IPR027359">
    <property type="entry name" value="Volt_channel_dom_sf"/>
</dbReference>
<evidence type="ECO:0000259" key="13">
    <source>
        <dbReference type="Pfam" id="PF00520"/>
    </source>
</evidence>
<proteinExistence type="predicted"/>
<feature type="transmembrane region" description="Helical" evidence="12">
    <location>
        <begin position="62"/>
        <end position="80"/>
    </location>
</feature>
<organism evidence="14 15">
    <name type="scientific">Mizuhopecten yessoensis</name>
    <name type="common">Japanese scallop</name>
    <name type="synonym">Patinopecten yessoensis</name>
    <dbReference type="NCBI Taxonomy" id="6573"/>
    <lineage>
        <taxon>Eukaryota</taxon>
        <taxon>Metazoa</taxon>
        <taxon>Spiralia</taxon>
        <taxon>Lophotrochozoa</taxon>
        <taxon>Mollusca</taxon>
        <taxon>Bivalvia</taxon>
        <taxon>Autobranchia</taxon>
        <taxon>Pteriomorphia</taxon>
        <taxon>Pectinida</taxon>
        <taxon>Pectinoidea</taxon>
        <taxon>Pectinidae</taxon>
        <taxon>Mizuhopecten</taxon>
    </lineage>
</organism>
<dbReference type="AlphaFoldDB" id="A0A210Q1S2"/>
<evidence type="ECO:0000256" key="5">
    <source>
        <dbReference type="ARBA" id="ARBA00022826"/>
    </source>
</evidence>
<sequence length="235" mass="26891">MPHPVLMISDGIFNFIFMVDWLLRLYSCPNKREFMMGFLNISDLVAWVAIWNILWIEFYRDVFHFKGAFFVLFVIGTLYASRIFRVFRLMQHNCGVKILLLALKSSARELCILAITFACVSVIFAFLLYMSELQSTSNIRFPNALTAIWWAIVTMTTVGYGDFYPTTPQGYCIGALCSLTGILLIALPVAVTSSNFSDFYNFNKFRAKYQEALTREGKQIPEHNKAVSEVPATYV</sequence>
<dbReference type="FunFam" id="1.10.287.70:FF:000028">
    <property type="entry name" value="potassium voltage-gated channel subfamily D member 3"/>
    <property type="match status" value="1"/>
</dbReference>
<keyword evidence="6" id="KW-0851">Voltage-gated channel</keyword>
<comment type="caution">
    <text evidence="14">The sequence shown here is derived from an EMBL/GenBank/DDBJ whole genome shotgun (WGS) entry which is preliminary data.</text>
</comment>
<dbReference type="Proteomes" id="UP000242188">
    <property type="component" value="Unassembled WGS sequence"/>
</dbReference>
<keyword evidence="7" id="KW-0630">Potassium</keyword>
<accession>A0A210Q1S2</accession>